<keyword evidence="3" id="KW-1185">Reference proteome</keyword>
<feature type="transmembrane region" description="Helical" evidence="1">
    <location>
        <begin position="24"/>
        <end position="44"/>
    </location>
</feature>
<feature type="transmembrane region" description="Helical" evidence="1">
    <location>
        <begin position="51"/>
        <end position="70"/>
    </location>
</feature>
<keyword evidence="1" id="KW-1133">Transmembrane helix</keyword>
<accession>A0ABU0QMF9</accession>
<keyword evidence="1" id="KW-0472">Membrane</keyword>
<proteinExistence type="predicted"/>
<keyword evidence="1" id="KW-0812">Transmembrane</keyword>
<reference evidence="2 3" key="1">
    <citation type="submission" date="2023-07" db="EMBL/GenBank/DDBJ databases">
        <title>Comparative genomics of wheat-associated soil bacteria to identify genetic determinants of phenazine resistance.</title>
        <authorList>
            <person name="Mouncey N."/>
        </authorList>
    </citation>
    <scope>NUCLEOTIDE SEQUENCE [LARGE SCALE GENOMIC DNA]</scope>
    <source>
        <strain evidence="2 3">B3I12</strain>
    </source>
</reference>
<comment type="caution">
    <text evidence="2">The sequence shown here is derived from an EMBL/GenBank/DDBJ whole genome shotgun (WGS) entry which is preliminary data.</text>
</comment>
<dbReference type="EMBL" id="JAUSYP010000001">
    <property type="protein sequence ID" value="MDQ0748553.1"/>
    <property type="molecule type" value="Genomic_DNA"/>
</dbReference>
<gene>
    <name evidence="2" type="ORF">QF034_002784</name>
</gene>
<evidence type="ECO:0000256" key="1">
    <source>
        <dbReference type="SAM" id="Phobius"/>
    </source>
</evidence>
<sequence>MLLHQMLVSAKVLPPSFVLSVGPVAPWATVVLATVVAQLAAFAATRRELRIAGMFTAITVVNTLSMATAGRRLEFALLRLAWRAVGPGAAGCWPG</sequence>
<evidence type="ECO:0000313" key="2">
    <source>
        <dbReference type="EMBL" id="MDQ0748553.1"/>
    </source>
</evidence>
<protein>
    <submittedName>
        <fullName evidence="2">Uncharacterized protein</fullName>
    </submittedName>
</protein>
<organism evidence="2 3">
    <name type="scientific">Streptomyces africanus</name>
    <dbReference type="NCBI Taxonomy" id="231024"/>
    <lineage>
        <taxon>Bacteria</taxon>
        <taxon>Bacillati</taxon>
        <taxon>Actinomycetota</taxon>
        <taxon>Actinomycetes</taxon>
        <taxon>Kitasatosporales</taxon>
        <taxon>Streptomycetaceae</taxon>
        <taxon>Streptomyces</taxon>
    </lineage>
</organism>
<name>A0ABU0QMF9_9ACTN</name>
<dbReference type="Proteomes" id="UP001232755">
    <property type="component" value="Unassembled WGS sequence"/>
</dbReference>
<evidence type="ECO:0000313" key="3">
    <source>
        <dbReference type="Proteomes" id="UP001232755"/>
    </source>
</evidence>